<protein>
    <submittedName>
        <fullName evidence="1">Uncharacterized protein</fullName>
    </submittedName>
</protein>
<sequence>MKDPHFLEHRHKIVVFFTQFLVVVHQDRIDVGIGHPLFRLDDARENIIGDHFPIRIQFHFTGHRQTVFMRQQGTDAVR</sequence>
<reference evidence="1" key="1">
    <citation type="submission" date="2019-08" db="EMBL/GenBank/DDBJ databases">
        <authorList>
            <person name="Kucharzyk K."/>
            <person name="Murdoch R.W."/>
            <person name="Higgins S."/>
            <person name="Loffler F."/>
        </authorList>
    </citation>
    <scope>NUCLEOTIDE SEQUENCE</scope>
</reference>
<proteinExistence type="predicted"/>
<dbReference type="AlphaFoldDB" id="A0A644YMI4"/>
<dbReference type="EMBL" id="VSSQ01005623">
    <property type="protein sequence ID" value="MPM29842.1"/>
    <property type="molecule type" value="Genomic_DNA"/>
</dbReference>
<comment type="caution">
    <text evidence="1">The sequence shown here is derived from an EMBL/GenBank/DDBJ whole genome shotgun (WGS) entry which is preliminary data.</text>
</comment>
<gene>
    <name evidence="1" type="ORF">SDC9_76383</name>
</gene>
<accession>A0A644YMI4</accession>
<name>A0A644YMI4_9ZZZZ</name>
<evidence type="ECO:0000313" key="1">
    <source>
        <dbReference type="EMBL" id="MPM29842.1"/>
    </source>
</evidence>
<organism evidence="1">
    <name type="scientific">bioreactor metagenome</name>
    <dbReference type="NCBI Taxonomy" id="1076179"/>
    <lineage>
        <taxon>unclassified sequences</taxon>
        <taxon>metagenomes</taxon>
        <taxon>ecological metagenomes</taxon>
    </lineage>
</organism>